<gene>
    <name evidence="6" type="ORF">CSSPTR1EN2_LOCUS8898</name>
</gene>
<reference evidence="6" key="1">
    <citation type="submission" date="2024-02" db="EMBL/GenBank/DDBJ databases">
        <authorList>
            <consortium name="ELIXIR-Norway"/>
            <consortium name="Elixir Norway"/>
        </authorList>
    </citation>
    <scope>NUCLEOTIDE SEQUENCE</scope>
</reference>
<dbReference type="EC" id="3.1.2.4" evidence="2 4"/>
<dbReference type="NCBIfam" id="NF004127">
    <property type="entry name" value="PRK05617.1"/>
    <property type="match status" value="1"/>
</dbReference>
<proteinExistence type="inferred from homology"/>
<dbReference type="CDD" id="cd06558">
    <property type="entry name" value="crotonase-like"/>
    <property type="match status" value="1"/>
</dbReference>
<dbReference type="Proteomes" id="UP001497512">
    <property type="component" value="Chromosome 16"/>
</dbReference>
<evidence type="ECO:0000313" key="6">
    <source>
        <dbReference type="EMBL" id="CAK9207621.1"/>
    </source>
</evidence>
<dbReference type="PANTHER" id="PTHR43176">
    <property type="entry name" value="3-HYDROXYISOBUTYRYL-COA HYDROLASE-RELATED"/>
    <property type="match status" value="1"/>
</dbReference>
<name>A0ABP0TY41_9BRYO</name>
<comment type="pathway">
    <text evidence="4">Amino-acid degradation; L-valine degradation.</text>
</comment>
<evidence type="ECO:0000256" key="4">
    <source>
        <dbReference type="RuleBase" id="RU369070"/>
    </source>
</evidence>
<feature type="domain" description="Enoyl-CoA hydratase/isomerase" evidence="5">
    <location>
        <begin position="36"/>
        <end position="369"/>
    </location>
</feature>
<organism evidence="6 7">
    <name type="scientific">Sphagnum troendelagicum</name>
    <dbReference type="NCBI Taxonomy" id="128251"/>
    <lineage>
        <taxon>Eukaryota</taxon>
        <taxon>Viridiplantae</taxon>
        <taxon>Streptophyta</taxon>
        <taxon>Embryophyta</taxon>
        <taxon>Bryophyta</taxon>
        <taxon>Sphagnophytina</taxon>
        <taxon>Sphagnopsida</taxon>
        <taxon>Sphagnales</taxon>
        <taxon>Sphagnaceae</taxon>
        <taxon>Sphagnum</taxon>
    </lineage>
</organism>
<evidence type="ECO:0000259" key="5">
    <source>
        <dbReference type="Pfam" id="PF16113"/>
    </source>
</evidence>
<keyword evidence="7" id="KW-1185">Reference proteome</keyword>
<evidence type="ECO:0000313" key="7">
    <source>
        <dbReference type="Proteomes" id="UP001497512"/>
    </source>
</evidence>
<comment type="catalytic activity">
    <reaction evidence="1 4">
        <text>3-hydroxy-2-methylpropanoyl-CoA + H2O = 3-hydroxy-2-methylpropanoate + CoA + H(+)</text>
        <dbReference type="Rhea" id="RHEA:20888"/>
        <dbReference type="ChEBI" id="CHEBI:11805"/>
        <dbReference type="ChEBI" id="CHEBI:15377"/>
        <dbReference type="ChEBI" id="CHEBI:15378"/>
        <dbReference type="ChEBI" id="CHEBI:57287"/>
        <dbReference type="ChEBI" id="CHEBI:57340"/>
        <dbReference type="EC" id="3.1.2.4"/>
    </reaction>
</comment>
<dbReference type="Gene3D" id="3.90.226.10">
    <property type="entry name" value="2-enoyl-CoA Hydratase, Chain A, domain 1"/>
    <property type="match status" value="1"/>
</dbReference>
<comment type="similarity">
    <text evidence="4">Belongs to the enoyl-CoA hydratase/isomerase family.</text>
</comment>
<protein>
    <recommendedName>
        <fullName evidence="2 4">3-hydroxyisobutyryl-CoA hydrolase</fullName>
        <shortName evidence="4">HIB-CoA hydrolase</shortName>
        <shortName evidence="4">HIBYL-CoA-H</shortName>
        <ecNumber evidence="2 4">3.1.2.4</ecNumber>
    </recommendedName>
    <alternativeName>
        <fullName evidence="4">3-hydroxyisobutyryl-coenzyme A hydrolase</fullName>
    </alternativeName>
</protein>
<dbReference type="Pfam" id="PF16113">
    <property type="entry name" value="ECH_2"/>
    <property type="match status" value="1"/>
</dbReference>
<dbReference type="PANTHER" id="PTHR43176:SF3">
    <property type="entry name" value="3-HYDROXYISOBUTYRYL-COA HYDROLASE, MITOCHONDRIAL"/>
    <property type="match status" value="1"/>
</dbReference>
<dbReference type="InterPro" id="IPR032259">
    <property type="entry name" value="HIBYL-CoA-H"/>
</dbReference>
<dbReference type="SUPFAM" id="SSF52096">
    <property type="entry name" value="ClpP/crotonase"/>
    <property type="match status" value="1"/>
</dbReference>
<dbReference type="InterPro" id="IPR045004">
    <property type="entry name" value="ECH_dom"/>
</dbReference>
<evidence type="ECO:0000256" key="2">
    <source>
        <dbReference type="ARBA" id="ARBA00011915"/>
    </source>
</evidence>
<dbReference type="InterPro" id="IPR029045">
    <property type="entry name" value="ClpP/crotonase-like_dom_sf"/>
</dbReference>
<comment type="function">
    <text evidence="4">Hydrolyzes 3-hydroxyisobutyryl-CoA (HIBYL-CoA), a saline catabolite. Has high activity toward isobutyryl-CoA. Could be an isobutyryl-CoA dehydrogenase that functions in valine catabolism.</text>
</comment>
<evidence type="ECO:0000256" key="1">
    <source>
        <dbReference type="ARBA" id="ARBA00001709"/>
    </source>
</evidence>
<accession>A0ABP0TY41</accession>
<evidence type="ECO:0000256" key="3">
    <source>
        <dbReference type="ARBA" id="ARBA00022801"/>
    </source>
</evidence>
<keyword evidence="3 4" id="KW-0378">Hydrolase</keyword>
<dbReference type="EMBL" id="OZ019908">
    <property type="protein sequence ID" value="CAK9207621.1"/>
    <property type="molecule type" value="Genomic_DNA"/>
</dbReference>
<sequence>MKKCNVPQFYNEFCCYLKSTYSNLDKVLVEEGFSAKVAILNRPKKLNALTTKMVEKLRELYEKWEKDRHVHMVIITGAGRGFCAGGDVATVYHLGKSGMKNEANNFFAKEYLLNYILGTYKKIHVALLNGIVMGGGNGISIHGKFRVATENTLFAMPETAIGLHPDVGASYFLSRLPGHLGEYLGLTGTRLNGAEMLSCGLATHFVPSQRLADLEERLGSLNTSDAETVGTAIDEFCDVVYPGEKSPLHWREAIDSCFQKENMEEIMHAVEAEAQQSADEWYENTLNSLKKMSPISLKVTLRSIREGRQQSLHQCLEHEYRVSVNAVNAEVSTDFYEGCRAVLVDKDNTPKWDPPSLEEVTPEMVSQIFAPLGEGEELQLPVEEREGRARHRARL</sequence>